<evidence type="ECO:0000256" key="1">
    <source>
        <dbReference type="SAM" id="Phobius"/>
    </source>
</evidence>
<keyword evidence="1" id="KW-0472">Membrane</keyword>
<comment type="caution">
    <text evidence="2">The sequence shown here is derived from an EMBL/GenBank/DDBJ whole genome shotgun (WGS) entry which is preliminary data.</text>
</comment>
<dbReference type="RefSeq" id="WP_164446104.1">
    <property type="nucleotide sequence ID" value="NZ_SAIY01000002.1"/>
</dbReference>
<feature type="transmembrane region" description="Helical" evidence="1">
    <location>
        <begin position="91"/>
        <end position="113"/>
    </location>
</feature>
<sequence>MRYRPILPAAAGALAAAHVLGILTGVPLLRQAEVAALLLLAAYALTARSPDLPWALPVALTVLVVDAWITMPAEPADREWQVLRPGAVDPTLGFVTGLRLSWAALFLVLILLLTGRWRDARPGRFALAGAVLAATLVVGYAAVRLVEIHFAVRATQSPGPGDTGPSGVATVGAMLAPLALAVGAVVLAALLAGRRHRIAAGGAVLLVLVAVTHLDAALASLSLPSAAGPGVLLTAAFRANASLPASGPAVFAAVELAAYLLLVVGLLGRHSKRAEPVG</sequence>
<feature type="transmembrane region" description="Helical" evidence="1">
    <location>
        <begin position="166"/>
        <end position="191"/>
    </location>
</feature>
<feature type="transmembrane region" description="Helical" evidence="1">
    <location>
        <begin position="125"/>
        <end position="146"/>
    </location>
</feature>
<evidence type="ECO:0000313" key="2">
    <source>
        <dbReference type="EMBL" id="NGM12205.1"/>
    </source>
</evidence>
<evidence type="ECO:0000313" key="3">
    <source>
        <dbReference type="Proteomes" id="UP000478148"/>
    </source>
</evidence>
<organism evidence="2 3">
    <name type="scientific">Verrucosispora sioxanthis</name>
    <dbReference type="NCBI Taxonomy" id="2499994"/>
    <lineage>
        <taxon>Bacteria</taxon>
        <taxon>Bacillati</taxon>
        <taxon>Actinomycetota</taxon>
        <taxon>Actinomycetes</taxon>
        <taxon>Micromonosporales</taxon>
        <taxon>Micromonosporaceae</taxon>
        <taxon>Micromonospora</taxon>
    </lineage>
</organism>
<keyword evidence="1" id="KW-0812">Transmembrane</keyword>
<dbReference type="Proteomes" id="UP000478148">
    <property type="component" value="Unassembled WGS sequence"/>
</dbReference>
<name>A0A6M1KT67_9ACTN</name>
<keyword evidence="3" id="KW-1185">Reference proteome</keyword>
<dbReference type="EMBL" id="SAIY01000002">
    <property type="protein sequence ID" value="NGM12205.1"/>
    <property type="molecule type" value="Genomic_DNA"/>
</dbReference>
<feature type="transmembrane region" description="Helical" evidence="1">
    <location>
        <begin position="203"/>
        <end position="227"/>
    </location>
</feature>
<feature type="transmembrane region" description="Helical" evidence="1">
    <location>
        <begin position="247"/>
        <end position="268"/>
    </location>
</feature>
<dbReference type="AlphaFoldDB" id="A0A6M1KT67"/>
<reference evidence="2 3" key="1">
    <citation type="submission" date="2020-02" db="EMBL/GenBank/DDBJ databases">
        <title>Draft Genome Sequence of Verrucosispora sp. Strain CWR15, Isolated from Gulf of Mexico Sponge.</title>
        <authorList>
            <person name="Kennedy S.J."/>
            <person name="Cella E."/>
            <person name="Azarian T."/>
            <person name="Baker B.J."/>
            <person name="Shaw L.N."/>
        </authorList>
    </citation>
    <scope>NUCLEOTIDE SEQUENCE [LARGE SCALE GENOMIC DNA]</scope>
    <source>
        <strain evidence="2 3">CWR15</strain>
    </source>
</reference>
<protein>
    <submittedName>
        <fullName evidence="2">Uncharacterized protein</fullName>
    </submittedName>
</protein>
<keyword evidence="1" id="KW-1133">Transmembrane helix</keyword>
<proteinExistence type="predicted"/>
<accession>A0A6M1KT67</accession>
<gene>
    <name evidence="2" type="ORF">ENC19_05665</name>
</gene>